<name>A0AA35TDF5_GEOBA</name>
<keyword evidence="3" id="KW-0653">Protein transport</keyword>
<sequence>PIRRVSFGDSKLQRQNAPSYPSSHKLSSDCPPALCLKESCKMPSTPTKENSGRLRSFKNRGKDQDEMRRRRNDVTVELRRAKKDEQSLKRRNLQVEPDETPLQESNKTVPLDLSLPAIVSNINSLNPEAQLSGVQSCRKLLSKEKNPPIDAVIGSGVVSKLVEFLARADNHKLQFESAWALTNIASGTSEQTMFVVQSGEYQAVYVYMYTCT</sequence>
<reference evidence="8" key="1">
    <citation type="submission" date="2023-03" db="EMBL/GenBank/DDBJ databases">
        <authorList>
            <person name="Steffen K."/>
            <person name="Cardenas P."/>
        </authorList>
    </citation>
    <scope>NUCLEOTIDE SEQUENCE</scope>
</reference>
<feature type="domain" description="IBB" evidence="7">
    <location>
        <begin position="37"/>
        <end position="100"/>
    </location>
</feature>
<dbReference type="GO" id="GO:0006606">
    <property type="term" value="P:protein import into nucleus"/>
    <property type="evidence" value="ECO:0007669"/>
    <property type="project" value="InterPro"/>
</dbReference>
<dbReference type="EMBL" id="CASHTH010003552">
    <property type="protein sequence ID" value="CAI8046290.1"/>
    <property type="molecule type" value="Genomic_DNA"/>
</dbReference>
<dbReference type="Pfam" id="PF00514">
    <property type="entry name" value="Arm"/>
    <property type="match status" value="1"/>
</dbReference>
<dbReference type="Pfam" id="PF01749">
    <property type="entry name" value="IBB"/>
    <property type="match status" value="1"/>
</dbReference>
<dbReference type="AlphaFoldDB" id="A0AA35TDF5"/>
<dbReference type="GO" id="GO:0061608">
    <property type="term" value="F:nuclear import signal receptor activity"/>
    <property type="evidence" value="ECO:0007669"/>
    <property type="project" value="InterPro"/>
</dbReference>
<dbReference type="Gene3D" id="1.20.5.690">
    <property type="entry name" value="Importin-alpha, importin-beta-binding domain"/>
    <property type="match status" value="1"/>
</dbReference>
<dbReference type="PROSITE" id="PS51214">
    <property type="entry name" value="IBB"/>
    <property type="match status" value="1"/>
</dbReference>
<feature type="region of interest" description="Disordered" evidence="6">
    <location>
        <begin position="1"/>
        <end position="105"/>
    </location>
</feature>
<keyword evidence="2 5" id="KW-0813">Transport</keyword>
<dbReference type="InterPro" id="IPR016024">
    <property type="entry name" value="ARM-type_fold"/>
</dbReference>
<dbReference type="PANTHER" id="PTHR23316">
    <property type="entry name" value="IMPORTIN ALPHA"/>
    <property type="match status" value="1"/>
</dbReference>
<keyword evidence="9" id="KW-1185">Reference proteome</keyword>
<comment type="caution">
    <text evidence="8">The sequence shown here is derived from an EMBL/GenBank/DDBJ whole genome shotgun (WGS) entry which is preliminary data.</text>
</comment>
<evidence type="ECO:0000256" key="4">
    <source>
        <dbReference type="PROSITE-ProRule" id="PRU00259"/>
    </source>
</evidence>
<evidence type="ECO:0000313" key="8">
    <source>
        <dbReference type="EMBL" id="CAI8046290.1"/>
    </source>
</evidence>
<comment type="similarity">
    <text evidence="1">Belongs to the importin alpha family.</text>
</comment>
<evidence type="ECO:0000256" key="3">
    <source>
        <dbReference type="ARBA" id="ARBA00022927"/>
    </source>
</evidence>
<feature type="repeat" description="ARM" evidence="4">
    <location>
        <begin position="156"/>
        <end position="199"/>
    </location>
</feature>
<evidence type="ECO:0000256" key="5">
    <source>
        <dbReference type="PROSITE-ProRule" id="PRU00561"/>
    </source>
</evidence>
<feature type="compositionally biased region" description="Polar residues" evidence="6">
    <location>
        <begin position="13"/>
        <end position="25"/>
    </location>
</feature>
<dbReference type="InterPro" id="IPR000225">
    <property type="entry name" value="Armadillo"/>
</dbReference>
<dbReference type="InterPro" id="IPR002652">
    <property type="entry name" value="Importin-a_IBB"/>
</dbReference>
<evidence type="ECO:0000256" key="2">
    <source>
        <dbReference type="ARBA" id="ARBA00022448"/>
    </source>
</evidence>
<evidence type="ECO:0000256" key="6">
    <source>
        <dbReference type="SAM" id="MobiDB-lite"/>
    </source>
</evidence>
<feature type="non-terminal residue" evidence="8">
    <location>
        <position position="212"/>
    </location>
</feature>
<dbReference type="Proteomes" id="UP001174909">
    <property type="component" value="Unassembled WGS sequence"/>
</dbReference>
<evidence type="ECO:0000259" key="7">
    <source>
        <dbReference type="PROSITE" id="PS51214"/>
    </source>
</evidence>
<protein>
    <submittedName>
        <fullName evidence="8">Importin subunit alpha-1</fullName>
    </submittedName>
</protein>
<evidence type="ECO:0000313" key="9">
    <source>
        <dbReference type="Proteomes" id="UP001174909"/>
    </source>
</evidence>
<evidence type="ECO:0000256" key="1">
    <source>
        <dbReference type="ARBA" id="ARBA00010394"/>
    </source>
</evidence>
<gene>
    <name evidence="8" type="ORF">GBAR_LOCUS25584</name>
</gene>
<organism evidence="8 9">
    <name type="scientific">Geodia barretti</name>
    <name type="common">Barrett's horny sponge</name>
    <dbReference type="NCBI Taxonomy" id="519541"/>
    <lineage>
        <taxon>Eukaryota</taxon>
        <taxon>Metazoa</taxon>
        <taxon>Porifera</taxon>
        <taxon>Demospongiae</taxon>
        <taxon>Heteroscleromorpha</taxon>
        <taxon>Tetractinellida</taxon>
        <taxon>Astrophorina</taxon>
        <taxon>Geodiidae</taxon>
        <taxon>Geodia</taxon>
    </lineage>
</organism>
<dbReference type="SUPFAM" id="SSF48371">
    <property type="entry name" value="ARM repeat"/>
    <property type="match status" value="1"/>
</dbReference>
<feature type="compositionally biased region" description="Basic and acidic residues" evidence="6">
    <location>
        <begin position="60"/>
        <end position="88"/>
    </location>
</feature>
<dbReference type="PROSITE" id="PS50176">
    <property type="entry name" value="ARM_REPEAT"/>
    <property type="match status" value="1"/>
</dbReference>
<dbReference type="InterPro" id="IPR036975">
    <property type="entry name" value="Importin-a_IBB_sf"/>
</dbReference>
<dbReference type="InterPro" id="IPR011989">
    <property type="entry name" value="ARM-like"/>
</dbReference>
<accession>A0AA35TDF5</accession>
<proteinExistence type="inferred from homology"/>
<dbReference type="SMART" id="SM00185">
    <property type="entry name" value="ARM"/>
    <property type="match status" value="1"/>
</dbReference>
<dbReference type="Gene3D" id="1.25.10.10">
    <property type="entry name" value="Leucine-rich Repeat Variant"/>
    <property type="match status" value="1"/>
</dbReference>